<comment type="caution">
    <text evidence="2">The sequence shown here is derived from an EMBL/GenBank/DDBJ whole genome shotgun (WGS) entry which is preliminary data.</text>
</comment>
<evidence type="ECO:0000313" key="3">
    <source>
        <dbReference type="Proteomes" id="UP000813462"/>
    </source>
</evidence>
<dbReference type="InterPro" id="IPR014710">
    <property type="entry name" value="RmlC-like_jellyroll"/>
</dbReference>
<sequence length="160" mass="17975">MDGNQVKGNLKASLVGMDDRSSRIILEMYQWSSRAHMCPCCFMCALKNLSNSDFEFSLVGTERTILSPFTISMTMFVNGKFCKDPKDVNADHFFTFGFDKGDYNAVAFTSLSSQNPGVITSANTVFRSDPPINPNVLTKAIQVDKNIIDYLQKQFWVDNN</sequence>
<dbReference type="AlphaFoldDB" id="A0A978VX14"/>
<dbReference type="Proteomes" id="UP000813462">
    <property type="component" value="Unassembled WGS sequence"/>
</dbReference>
<evidence type="ECO:0000259" key="1">
    <source>
        <dbReference type="Pfam" id="PF00190"/>
    </source>
</evidence>
<dbReference type="InterPro" id="IPR011051">
    <property type="entry name" value="RmlC_Cupin_sf"/>
</dbReference>
<accession>A0A978VX14</accession>
<gene>
    <name evidence="2" type="ORF">FEM48_Zijuj02G0175900</name>
</gene>
<dbReference type="SUPFAM" id="SSF51182">
    <property type="entry name" value="RmlC-like cupins"/>
    <property type="match status" value="1"/>
</dbReference>
<dbReference type="PANTHER" id="PTHR31238">
    <property type="entry name" value="GERMIN-LIKE PROTEIN SUBFAMILY 3 MEMBER 3"/>
    <property type="match status" value="1"/>
</dbReference>
<evidence type="ECO:0000313" key="2">
    <source>
        <dbReference type="EMBL" id="KAH7543359.1"/>
    </source>
</evidence>
<dbReference type="Gene3D" id="2.60.120.10">
    <property type="entry name" value="Jelly Rolls"/>
    <property type="match status" value="1"/>
</dbReference>
<protein>
    <recommendedName>
        <fullName evidence="1">Cupin type-1 domain-containing protein</fullName>
    </recommendedName>
</protein>
<reference evidence="2" key="1">
    <citation type="journal article" date="2021" name="Front. Plant Sci.">
        <title>Chromosome-Scale Genome Assembly for Chinese Sour Jujube and Insights Into Its Genome Evolution and Domestication Signature.</title>
        <authorList>
            <person name="Shen L.-Y."/>
            <person name="Luo H."/>
            <person name="Wang X.-L."/>
            <person name="Wang X.-M."/>
            <person name="Qiu X.-J."/>
            <person name="Liu H."/>
            <person name="Zhou S.-S."/>
            <person name="Jia K.-H."/>
            <person name="Nie S."/>
            <person name="Bao Y.-T."/>
            <person name="Zhang R.-G."/>
            <person name="Yun Q.-Z."/>
            <person name="Chai Y.-H."/>
            <person name="Lu J.-Y."/>
            <person name="Li Y."/>
            <person name="Zhao S.-W."/>
            <person name="Mao J.-F."/>
            <person name="Jia S.-G."/>
            <person name="Mao Y.-M."/>
        </authorList>
    </citation>
    <scope>NUCLEOTIDE SEQUENCE</scope>
    <source>
        <strain evidence="2">AT0</strain>
        <tissue evidence="2">Leaf</tissue>
    </source>
</reference>
<feature type="domain" description="Cupin type-1" evidence="1">
    <location>
        <begin position="100"/>
        <end position="147"/>
    </location>
</feature>
<dbReference type="Pfam" id="PF00190">
    <property type="entry name" value="Cupin_1"/>
    <property type="match status" value="1"/>
</dbReference>
<dbReference type="InterPro" id="IPR006045">
    <property type="entry name" value="Cupin_1"/>
</dbReference>
<name>A0A978VX14_ZIZJJ</name>
<dbReference type="EMBL" id="JAEACU010000002">
    <property type="protein sequence ID" value="KAH7543359.1"/>
    <property type="molecule type" value="Genomic_DNA"/>
</dbReference>
<organism evidence="2 3">
    <name type="scientific">Ziziphus jujuba var. spinosa</name>
    <dbReference type="NCBI Taxonomy" id="714518"/>
    <lineage>
        <taxon>Eukaryota</taxon>
        <taxon>Viridiplantae</taxon>
        <taxon>Streptophyta</taxon>
        <taxon>Embryophyta</taxon>
        <taxon>Tracheophyta</taxon>
        <taxon>Spermatophyta</taxon>
        <taxon>Magnoliopsida</taxon>
        <taxon>eudicotyledons</taxon>
        <taxon>Gunneridae</taxon>
        <taxon>Pentapetalae</taxon>
        <taxon>rosids</taxon>
        <taxon>fabids</taxon>
        <taxon>Rosales</taxon>
        <taxon>Rhamnaceae</taxon>
        <taxon>Paliureae</taxon>
        <taxon>Ziziphus</taxon>
    </lineage>
</organism>
<proteinExistence type="predicted"/>